<organism evidence="1 2">
    <name type="scientific">Perkinsus chesapeaki</name>
    <name type="common">Clam parasite</name>
    <name type="synonym">Perkinsus andrewsi</name>
    <dbReference type="NCBI Taxonomy" id="330153"/>
    <lineage>
        <taxon>Eukaryota</taxon>
        <taxon>Sar</taxon>
        <taxon>Alveolata</taxon>
        <taxon>Perkinsozoa</taxon>
        <taxon>Perkinsea</taxon>
        <taxon>Perkinsida</taxon>
        <taxon>Perkinsidae</taxon>
        <taxon>Perkinsus</taxon>
    </lineage>
</organism>
<comment type="caution">
    <text evidence="1">The sequence shown here is derived from an EMBL/GenBank/DDBJ whole genome shotgun (WGS) entry which is preliminary data.</text>
</comment>
<name>A0A7J6L0Q4_PERCH</name>
<evidence type="ECO:0000313" key="1">
    <source>
        <dbReference type="EMBL" id="KAF4653153.1"/>
    </source>
</evidence>
<proteinExistence type="predicted"/>
<evidence type="ECO:0000313" key="2">
    <source>
        <dbReference type="Proteomes" id="UP000591131"/>
    </source>
</evidence>
<gene>
    <name evidence="1" type="ORF">FOL47_010665</name>
</gene>
<dbReference type="AlphaFoldDB" id="A0A7J6L0Q4"/>
<protein>
    <submittedName>
        <fullName evidence="1">Uncharacterized protein</fullName>
    </submittedName>
</protein>
<accession>A0A7J6L0Q4</accession>
<dbReference type="Proteomes" id="UP000591131">
    <property type="component" value="Unassembled WGS sequence"/>
</dbReference>
<dbReference type="EMBL" id="JAAPAO010000847">
    <property type="protein sequence ID" value="KAF4653153.1"/>
    <property type="molecule type" value="Genomic_DNA"/>
</dbReference>
<keyword evidence="2" id="KW-1185">Reference proteome</keyword>
<reference evidence="1 2" key="1">
    <citation type="submission" date="2020-04" db="EMBL/GenBank/DDBJ databases">
        <title>Perkinsus chesapeaki whole genome sequence.</title>
        <authorList>
            <person name="Bogema D.R."/>
        </authorList>
    </citation>
    <scope>NUCLEOTIDE SEQUENCE [LARGE SCALE GENOMIC DNA]</scope>
    <source>
        <strain evidence="1">ATCC PRA-425</strain>
    </source>
</reference>
<sequence>MLGCSVIGNYHGENSGFTFDWHVTSGSVKMITTDIRVRGPNGEVGSCNGVTLENGINFRTDCLVKLSEKTGVPNGNWDVIIGSRPEATIGYILLQIGADFYITSDKQ</sequence>